<feature type="compositionally biased region" description="Acidic residues" evidence="1">
    <location>
        <begin position="451"/>
        <end position="462"/>
    </location>
</feature>
<reference evidence="2 3" key="2">
    <citation type="journal article" date="2019" name="G3 (Bethesda)">
        <title>Hybrid Assembly of the Genome of the Entomopathogenic Nematode Steinernema carpocapsae Identifies the X-Chromosome.</title>
        <authorList>
            <person name="Serra L."/>
            <person name="Macchietto M."/>
            <person name="Macias-Munoz A."/>
            <person name="McGill C.J."/>
            <person name="Rodriguez I.M."/>
            <person name="Rodriguez B."/>
            <person name="Murad R."/>
            <person name="Mortazavi A."/>
        </authorList>
    </citation>
    <scope>NUCLEOTIDE SEQUENCE [LARGE SCALE GENOMIC DNA]</scope>
    <source>
        <strain evidence="2 3">ALL</strain>
    </source>
</reference>
<evidence type="ECO:0000313" key="3">
    <source>
        <dbReference type="Proteomes" id="UP000298663"/>
    </source>
</evidence>
<proteinExistence type="predicted"/>
<evidence type="ECO:0000313" key="2">
    <source>
        <dbReference type="EMBL" id="TKR69133.1"/>
    </source>
</evidence>
<protein>
    <submittedName>
        <fullName evidence="2">Uncharacterized protein</fullName>
    </submittedName>
</protein>
<dbReference type="Proteomes" id="UP000298663">
    <property type="component" value="Unassembled WGS sequence"/>
</dbReference>
<gene>
    <name evidence="2" type="ORF">L596_021326</name>
</gene>
<keyword evidence="3" id="KW-1185">Reference proteome</keyword>
<feature type="compositionally biased region" description="Acidic residues" evidence="1">
    <location>
        <begin position="469"/>
        <end position="482"/>
    </location>
</feature>
<comment type="caution">
    <text evidence="2">The sequence shown here is derived from an EMBL/GenBank/DDBJ whole genome shotgun (WGS) entry which is preliminary data.</text>
</comment>
<reference evidence="2 3" key="1">
    <citation type="journal article" date="2015" name="Genome Biol.">
        <title>Comparative genomics of Steinernema reveals deeply conserved gene regulatory networks.</title>
        <authorList>
            <person name="Dillman A.R."/>
            <person name="Macchietto M."/>
            <person name="Porter C.F."/>
            <person name="Rogers A."/>
            <person name="Williams B."/>
            <person name="Antoshechkin I."/>
            <person name="Lee M.M."/>
            <person name="Goodwin Z."/>
            <person name="Lu X."/>
            <person name="Lewis E.E."/>
            <person name="Goodrich-Blair H."/>
            <person name="Stock S.P."/>
            <person name="Adams B.J."/>
            <person name="Sternberg P.W."/>
            <person name="Mortazavi A."/>
        </authorList>
    </citation>
    <scope>NUCLEOTIDE SEQUENCE [LARGE SCALE GENOMIC DNA]</scope>
    <source>
        <strain evidence="2 3">ALL</strain>
    </source>
</reference>
<feature type="region of interest" description="Disordered" evidence="1">
    <location>
        <begin position="423"/>
        <end position="482"/>
    </location>
</feature>
<sequence>MASLEAPRSFGTQTTKTVFRPHRPRANFNDPRLAPICEAALSGEITYTEATNLCSEILGRKLDRSNVYRFCKAKKMASEPKPKLIPNLKSVLGDVPQISTTGIANLPRGARIIRIGTKKPDSLGTIIGSSPKTILSPTAPRINPSGPPLLRPNRSLTYNDQVEWSVDEDGSDIAVFHSTRYPNHVFKFFVPDRHDGDQFAYCMQCLDVNRRRSEMQQTLLDQPKIQIIGKKWMENPDFPKKSHVCMGGQGAGVLTSSKEQLPDTTNLKVIRFKSNTVGPLLRTASQSSGPYKTMPGGRIIPQRGRFMINNYKLRFSVDAMKILKDTPGGLYIIEEMVAADGDASRVQNRVRLSLVRIMTEYLMQNCIRPGFPTTNERITYTQMFLAQLPVTFDVLPFSRPKGFIDKRIKRLRHSLSSRKRINGNVPMPLVLASQQSGRGSTSRRRAAKSDESDEDDEDELDSMDNSSNEGEEEEENREDGEFDASQGLNLAALSGLHEAEEYTGEEVEEEEPDVDGSTNNLLLNVIEDQIKSEQVGTEDPDEIVEVPVESIPVLKKEKPDKEDLGDLIIESPKPSTSKSVPTFMTINQNGKSKRVVIVRATGSQLENLPKVSNSHFPPTPSYVPLVGHQKRDFLGRRAFLEQVKRSSPENYVARYMERYPKIFETNQSIHAEFNHICPQIHQNENGGFTKSWKTFWMKRILTYVKSLKIDEILDLDESTDEDTMSRHAFDQLLFVFMNKQREYFRDHLWKIVLKCNHITDLSKFFDETTTIEHPIIVQINRGSVSHYFIVCDKELLPVEGKFTEALQLLVELYAIFGMDYPWEYVRWFQFFEYVYGIRPPATLENRKLFDALRAVSAK</sequence>
<evidence type="ECO:0000256" key="1">
    <source>
        <dbReference type="SAM" id="MobiDB-lite"/>
    </source>
</evidence>
<name>A0A4U5MJ90_STECR</name>
<accession>A0A4U5MJ90</accession>
<dbReference type="AlphaFoldDB" id="A0A4U5MJ90"/>
<organism evidence="2 3">
    <name type="scientific">Steinernema carpocapsae</name>
    <name type="common">Entomopathogenic nematode</name>
    <dbReference type="NCBI Taxonomy" id="34508"/>
    <lineage>
        <taxon>Eukaryota</taxon>
        <taxon>Metazoa</taxon>
        <taxon>Ecdysozoa</taxon>
        <taxon>Nematoda</taxon>
        <taxon>Chromadorea</taxon>
        <taxon>Rhabditida</taxon>
        <taxon>Tylenchina</taxon>
        <taxon>Panagrolaimomorpha</taxon>
        <taxon>Strongyloidoidea</taxon>
        <taxon>Steinernematidae</taxon>
        <taxon>Steinernema</taxon>
    </lineage>
</organism>
<dbReference type="EMBL" id="AZBU02000007">
    <property type="protein sequence ID" value="TKR69133.1"/>
    <property type="molecule type" value="Genomic_DNA"/>
</dbReference>